<accession>A0A319C4H5</accession>
<protein>
    <submittedName>
        <fullName evidence="2">Uncharacterized protein</fullName>
    </submittedName>
</protein>
<keyword evidence="3" id="KW-1185">Reference proteome</keyword>
<evidence type="ECO:0000313" key="3">
    <source>
        <dbReference type="Proteomes" id="UP000248340"/>
    </source>
</evidence>
<evidence type="ECO:0000256" key="1">
    <source>
        <dbReference type="SAM" id="MobiDB-lite"/>
    </source>
</evidence>
<dbReference type="EMBL" id="KZ821712">
    <property type="protein sequence ID" value="PYH80105.1"/>
    <property type="molecule type" value="Genomic_DNA"/>
</dbReference>
<dbReference type="RefSeq" id="XP_025490305.1">
    <property type="nucleotide sequence ID" value="XM_025635518.1"/>
</dbReference>
<organism evidence="2 3">
    <name type="scientific">Aspergillus uvarum CBS 121591</name>
    <dbReference type="NCBI Taxonomy" id="1448315"/>
    <lineage>
        <taxon>Eukaryota</taxon>
        <taxon>Fungi</taxon>
        <taxon>Dikarya</taxon>
        <taxon>Ascomycota</taxon>
        <taxon>Pezizomycotina</taxon>
        <taxon>Eurotiomycetes</taxon>
        <taxon>Eurotiomycetidae</taxon>
        <taxon>Eurotiales</taxon>
        <taxon>Aspergillaceae</taxon>
        <taxon>Aspergillus</taxon>
        <taxon>Aspergillus subgen. Circumdati</taxon>
    </lineage>
</organism>
<dbReference type="VEuPathDB" id="FungiDB:BO82DRAFT_355682"/>
<sequence>MICKHRVRQSPSACSKRTRPSPKWESNLVAVTGCAAPPSAAEMESRSRLWVVNQFPTCLSTTIGRIASLAKPTPFTPL</sequence>
<dbReference type="Proteomes" id="UP000248340">
    <property type="component" value="Unassembled WGS sequence"/>
</dbReference>
<feature type="non-terminal residue" evidence="2">
    <location>
        <position position="78"/>
    </location>
</feature>
<name>A0A319C4H5_9EURO</name>
<gene>
    <name evidence="2" type="ORF">BO82DRAFT_355682</name>
</gene>
<dbReference type="GeneID" id="37138259"/>
<proteinExistence type="predicted"/>
<evidence type="ECO:0000313" key="2">
    <source>
        <dbReference type="EMBL" id="PYH80105.1"/>
    </source>
</evidence>
<feature type="region of interest" description="Disordered" evidence="1">
    <location>
        <begin position="1"/>
        <end position="20"/>
    </location>
</feature>
<dbReference type="AlphaFoldDB" id="A0A319C4H5"/>
<reference evidence="2 3" key="1">
    <citation type="submission" date="2016-12" db="EMBL/GenBank/DDBJ databases">
        <title>The genomes of Aspergillus section Nigri reveals drivers in fungal speciation.</title>
        <authorList>
            <consortium name="DOE Joint Genome Institute"/>
            <person name="Vesth T.C."/>
            <person name="Nybo J."/>
            <person name="Theobald S."/>
            <person name="Brandl J."/>
            <person name="Frisvad J.C."/>
            <person name="Nielsen K.F."/>
            <person name="Lyhne E.K."/>
            <person name="Kogle M.E."/>
            <person name="Kuo A."/>
            <person name="Riley R."/>
            <person name="Clum A."/>
            <person name="Nolan M."/>
            <person name="Lipzen A."/>
            <person name="Salamov A."/>
            <person name="Henrissat B."/>
            <person name="Wiebenga A."/>
            <person name="De Vries R.P."/>
            <person name="Grigoriev I.V."/>
            <person name="Mortensen U.H."/>
            <person name="Andersen M.R."/>
            <person name="Baker S.E."/>
        </authorList>
    </citation>
    <scope>NUCLEOTIDE SEQUENCE [LARGE SCALE GENOMIC DNA]</scope>
    <source>
        <strain evidence="2 3">CBS 121591</strain>
    </source>
</reference>